<dbReference type="RefSeq" id="WP_204285969.1">
    <property type="nucleotide sequence ID" value="NZ_BAABEJ010000011.1"/>
</dbReference>
<keyword evidence="1" id="KW-0862">Zinc</keyword>
<evidence type="ECO:0000313" key="4">
    <source>
        <dbReference type="Proteomes" id="UP000651728"/>
    </source>
</evidence>
<dbReference type="PROSITE" id="PS50966">
    <property type="entry name" value="ZF_SWIM"/>
    <property type="match status" value="1"/>
</dbReference>
<dbReference type="EMBL" id="BOOB01000019">
    <property type="protein sequence ID" value="GIH32904.1"/>
    <property type="molecule type" value="Genomic_DNA"/>
</dbReference>
<dbReference type="Pfam" id="PF21810">
    <property type="entry name" value="DUF6880"/>
    <property type="match status" value="1"/>
</dbReference>
<gene>
    <name evidence="3" type="ORF">Mam01_30680</name>
</gene>
<dbReference type="InterPro" id="IPR049245">
    <property type="entry name" value="DUF6880"/>
</dbReference>
<accession>A0ABQ4FDT1</accession>
<comment type="caution">
    <text evidence="3">The sequence shown here is derived from an EMBL/GenBank/DDBJ whole genome shotgun (WGS) entry which is preliminary data.</text>
</comment>
<sequence length="547" mass="60509">MTAFTKDGLRALAGVKSYDRGVDYVDDVDDLQVDGGKIFATVYGTEPYEVELTVGRRGLDGVCDCPWGQEGNFCKHCVAVGLVYLCRREHGEAVPDRLDLRSYLTSLDAQELVALLMELAEGDRNIRRRLEARAAGDPVGAADAQDLRKRIDRALRVRGHVDWDGGWDYANTIGGIAEELERLRQAGQGAAVASLAQRAMERVAENYEFFDDSDGQIGESSRALVVVHAAACAATGGDPVTLASWLLERQLGDADVPELSIGDYADALGEVGVAAYGDQLRRIREKRSRRTDWRTDALMREYARARGDIDLLVTVLARGSRPDYPAIVGVLTEAGRDREALEWAERGLAAADGTYDRRLADFAATAHAAAGHGDEALALRRAQFERDRCLAVYQALHAVATPDRWPELRAWALGLLRYDASTARRGLPGWQSPSMLVDVLLWENSNEEAWQAAVEFGAVDGQWLRLARLRAETHPAEAIPVYERLAESEISLMKNDAYAEAAGLAVQITKLYDRLGREADGRAYVERLRITHKRKRNFMAELQRRGL</sequence>
<protein>
    <recommendedName>
        <fullName evidence="2">SWIM-type domain-containing protein</fullName>
    </recommendedName>
</protein>
<keyword evidence="4" id="KW-1185">Reference proteome</keyword>
<dbReference type="Proteomes" id="UP000651728">
    <property type="component" value="Unassembled WGS sequence"/>
</dbReference>
<proteinExistence type="predicted"/>
<name>A0ABQ4FDT1_9ACTN</name>
<keyword evidence="1" id="KW-0479">Metal-binding</keyword>
<feature type="domain" description="SWIM-type" evidence="2">
    <location>
        <begin position="48"/>
        <end position="85"/>
    </location>
</feature>
<dbReference type="Pfam" id="PF04434">
    <property type="entry name" value="SWIM"/>
    <property type="match status" value="1"/>
</dbReference>
<keyword evidence="1" id="KW-0863">Zinc-finger</keyword>
<evidence type="ECO:0000313" key="3">
    <source>
        <dbReference type="EMBL" id="GIH32904.1"/>
    </source>
</evidence>
<reference evidence="3 4" key="1">
    <citation type="submission" date="2021-01" db="EMBL/GenBank/DDBJ databases">
        <title>Whole genome shotgun sequence of Microbispora amethystogenes NBRC 101907.</title>
        <authorList>
            <person name="Komaki H."/>
            <person name="Tamura T."/>
        </authorList>
    </citation>
    <scope>NUCLEOTIDE SEQUENCE [LARGE SCALE GENOMIC DNA]</scope>
    <source>
        <strain evidence="3 4">NBRC 101907</strain>
    </source>
</reference>
<evidence type="ECO:0000256" key="1">
    <source>
        <dbReference type="PROSITE-ProRule" id="PRU00325"/>
    </source>
</evidence>
<evidence type="ECO:0000259" key="2">
    <source>
        <dbReference type="PROSITE" id="PS50966"/>
    </source>
</evidence>
<dbReference type="InterPro" id="IPR007527">
    <property type="entry name" value="Znf_SWIM"/>
</dbReference>
<organism evidence="3 4">
    <name type="scientific">Microbispora amethystogenes</name>
    <dbReference type="NCBI Taxonomy" id="1427754"/>
    <lineage>
        <taxon>Bacteria</taxon>
        <taxon>Bacillati</taxon>
        <taxon>Actinomycetota</taxon>
        <taxon>Actinomycetes</taxon>
        <taxon>Streptosporangiales</taxon>
        <taxon>Streptosporangiaceae</taxon>
        <taxon>Microbispora</taxon>
    </lineage>
</organism>